<evidence type="ECO:0000313" key="1">
    <source>
        <dbReference type="EMBL" id="SER50714.1"/>
    </source>
</evidence>
<gene>
    <name evidence="1" type="ORF">SAMN04490244_101298</name>
</gene>
<dbReference type="Proteomes" id="UP000198885">
    <property type="component" value="Unassembled WGS sequence"/>
</dbReference>
<dbReference type="AlphaFoldDB" id="A0A1H9PR96"/>
<protein>
    <submittedName>
        <fullName evidence="1">Uncharacterized protein</fullName>
    </submittedName>
</protein>
<dbReference type="EMBL" id="FOGU01000001">
    <property type="protein sequence ID" value="SER50714.1"/>
    <property type="molecule type" value="Genomic_DNA"/>
</dbReference>
<reference evidence="1 2" key="1">
    <citation type="submission" date="2016-10" db="EMBL/GenBank/DDBJ databases">
        <authorList>
            <person name="de Groot N.N."/>
        </authorList>
    </citation>
    <scope>NUCLEOTIDE SEQUENCE [LARGE SCALE GENOMIC DNA]</scope>
    <source>
        <strain evidence="1 2">DSM 23042</strain>
    </source>
</reference>
<organism evidence="1 2">
    <name type="scientific">Tranquillimonas rosea</name>
    <dbReference type="NCBI Taxonomy" id="641238"/>
    <lineage>
        <taxon>Bacteria</taxon>
        <taxon>Pseudomonadati</taxon>
        <taxon>Pseudomonadota</taxon>
        <taxon>Alphaproteobacteria</taxon>
        <taxon>Rhodobacterales</taxon>
        <taxon>Roseobacteraceae</taxon>
        <taxon>Tranquillimonas</taxon>
    </lineage>
</organism>
<accession>A0A1H9PR96</accession>
<dbReference type="STRING" id="641238.SAMN04490244_101298"/>
<name>A0A1H9PR96_9RHOB</name>
<keyword evidence="2" id="KW-1185">Reference proteome</keyword>
<sequence>MTTKNPLGPRLWGYAQTGPLPVLAPLRLEAPKKPSR</sequence>
<evidence type="ECO:0000313" key="2">
    <source>
        <dbReference type="Proteomes" id="UP000198885"/>
    </source>
</evidence>
<proteinExistence type="predicted"/>